<dbReference type="AlphaFoldDB" id="A0A1H3WLP2"/>
<dbReference type="EMBL" id="FNQF01000002">
    <property type="protein sequence ID" value="SDZ87880.1"/>
    <property type="molecule type" value="Genomic_DNA"/>
</dbReference>
<gene>
    <name evidence="1" type="ORF">SAMN05421540_10251</name>
</gene>
<accession>A0A1H3WLP2</accession>
<evidence type="ECO:0000313" key="2">
    <source>
        <dbReference type="Proteomes" id="UP000198820"/>
    </source>
</evidence>
<dbReference type="RefSeq" id="WP_093238929.1">
    <property type="nucleotide sequence ID" value="NZ_FNQF01000002.1"/>
</dbReference>
<dbReference type="Proteomes" id="UP000198820">
    <property type="component" value="Unassembled WGS sequence"/>
</dbReference>
<reference evidence="1 2" key="1">
    <citation type="submission" date="2016-10" db="EMBL/GenBank/DDBJ databases">
        <authorList>
            <person name="de Groot N.N."/>
        </authorList>
    </citation>
    <scope>NUCLEOTIDE SEQUENCE [LARGE SCALE GENOMIC DNA]</scope>
    <source>
        <strain evidence="1 2">DSM 23581</strain>
    </source>
</reference>
<sequence>MKIRSFFLLSFVFMLTQSCHVLESNKSVSSNQFDKISLHQYGEKIMVEDVITIAPDEFSFQFYNKMYKTETQEFYAIQLASFLDVKALEKVKIGQTTAEVPFFEPGSGMAPHASGQYDALFLDRFGHHYLFYEDADKRRLDLIQTQGEQLQLEFVINALSNDGKEEQLSETDVEKFYIVIFIDRNLNKTIDEGELYKLAIQLQSDS</sequence>
<evidence type="ECO:0000313" key="1">
    <source>
        <dbReference type="EMBL" id="SDZ87880.1"/>
    </source>
</evidence>
<name>A0A1H3WLP2_9FLAO</name>
<protein>
    <recommendedName>
        <fullName evidence="3">Lipoprotein</fullName>
    </recommendedName>
</protein>
<proteinExistence type="predicted"/>
<evidence type="ECO:0008006" key="3">
    <source>
        <dbReference type="Google" id="ProtNLM"/>
    </source>
</evidence>
<organism evidence="1 2">
    <name type="scientific">Psychroflexus halocasei</name>
    <dbReference type="NCBI Taxonomy" id="908615"/>
    <lineage>
        <taxon>Bacteria</taxon>
        <taxon>Pseudomonadati</taxon>
        <taxon>Bacteroidota</taxon>
        <taxon>Flavobacteriia</taxon>
        <taxon>Flavobacteriales</taxon>
        <taxon>Flavobacteriaceae</taxon>
        <taxon>Psychroflexus</taxon>
    </lineage>
</organism>
<dbReference type="PROSITE" id="PS51257">
    <property type="entry name" value="PROKAR_LIPOPROTEIN"/>
    <property type="match status" value="1"/>
</dbReference>
<dbReference type="STRING" id="908615.SAMN05421540_10251"/>
<keyword evidence="2" id="KW-1185">Reference proteome</keyword>